<keyword evidence="1" id="KW-0732">Signal</keyword>
<dbReference type="Pfam" id="PF21294">
    <property type="entry name" value="Polysacc_lyase_14"/>
    <property type="match status" value="1"/>
</dbReference>
<name>A0A068RGE0_9FUNG</name>
<dbReference type="PANTHER" id="PTHR40124:SF1">
    <property type="entry name" value="DISAGGREGATASE RELATED REPEAT PROTEIN"/>
    <property type="match status" value="1"/>
</dbReference>
<comment type="caution">
    <text evidence="3">The sequence shown here is derived from an EMBL/GenBank/DDBJ whole genome shotgun (WGS) entry which is preliminary data.</text>
</comment>
<proteinExistence type="predicted"/>
<evidence type="ECO:0000313" key="4">
    <source>
        <dbReference type="Proteomes" id="UP000027586"/>
    </source>
</evidence>
<evidence type="ECO:0000313" key="3">
    <source>
        <dbReference type="EMBL" id="CDH49253.1"/>
    </source>
</evidence>
<dbReference type="Proteomes" id="UP000027586">
    <property type="component" value="Unassembled WGS sequence"/>
</dbReference>
<feature type="domain" description="Polysaccharide lyase 14" evidence="2">
    <location>
        <begin position="68"/>
        <end position="280"/>
    </location>
</feature>
<dbReference type="AlphaFoldDB" id="A0A068RGE0"/>
<evidence type="ECO:0000256" key="1">
    <source>
        <dbReference type="SAM" id="SignalP"/>
    </source>
</evidence>
<sequence length="285" mass="30139">MVSYLLTITTIMAGCGVLAAAQQSWTAPMNGPKGGNAAQYLADHWHVPNAHFYGHQDVSFTNDPISGDNNTSVLQVKYKAGAYGAMGVGGTSGCEFNAYPFGHSASFDSAMVSYQVAFAEGFDWVEGGKLPGIFGGDAAARCSGGNSADGTNCFSMRLMWRENGNGEAYAYIPENGLCGSGKKNTTCEGGYGVSISRGAFKFKTNTWTKMSVYVKMNDAKSSNGELKVWQDGALVIDSSNIKYRTSNQLGANSLMFSTFFGGAGLAYASAIDTSAYFKDIEMSVG</sequence>
<dbReference type="STRING" id="1263082.A0A068RGE0"/>
<accession>A0A068RGE0</accession>
<dbReference type="EMBL" id="CBTN010000003">
    <property type="protein sequence ID" value="CDH49253.1"/>
    <property type="molecule type" value="Genomic_DNA"/>
</dbReference>
<gene>
    <name evidence="3" type="ORF">LCOR_01004.1</name>
</gene>
<organism evidence="3 4">
    <name type="scientific">Lichtheimia corymbifera JMRC:FSU:9682</name>
    <dbReference type="NCBI Taxonomy" id="1263082"/>
    <lineage>
        <taxon>Eukaryota</taxon>
        <taxon>Fungi</taxon>
        <taxon>Fungi incertae sedis</taxon>
        <taxon>Mucoromycota</taxon>
        <taxon>Mucoromycotina</taxon>
        <taxon>Mucoromycetes</taxon>
        <taxon>Mucorales</taxon>
        <taxon>Lichtheimiaceae</taxon>
        <taxon>Lichtheimia</taxon>
    </lineage>
</organism>
<dbReference type="PANTHER" id="PTHR40124">
    <property type="match status" value="1"/>
</dbReference>
<keyword evidence="4" id="KW-1185">Reference proteome</keyword>
<keyword evidence="3" id="KW-0456">Lyase</keyword>
<evidence type="ECO:0000259" key="2">
    <source>
        <dbReference type="Pfam" id="PF21294"/>
    </source>
</evidence>
<reference evidence="3" key="1">
    <citation type="submission" date="2013-08" db="EMBL/GenBank/DDBJ databases">
        <title>Gene expansion shapes genome architecture in the human pathogen Lichtheimia corymbifera: an evolutionary genomics analysis in the ancient terrestrial Mucorales (Mucoromycotina).</title>
        <authorList>
            <person name="Schwartze V.U."/>
            <person name="Winter S."/>
            <person name="Shelest E."/>
            <person name="Marcet-Houben M."/>
            <person name="Horn F."/>
            <person name="Wehner S."/>
            <person name="Hoffmann K."/>
            <person name="Riege K."/>
            <person name="Sammeth M."/>
            <person name="Nowrousian M."/>
            <person name="Valiante V."/>
            <person name="Linde J."/>
            <person name="Jacobsen I.D."/>
            <person name="Marz M."/>
            <person name="Brakhage A.A."/>
            <person name="Gabaldon T."/>
            <person name="Bocker S."/>
            <person name="Voigt K."/>
        </authorList>
    </citation>
    <scope>NUCLEOTIDE SEQUENCE [LARGE SCALE GENOMIC DNA]</scope>
    <source>
        <strain evidence="3">FSU 9682</strain>
    </source>
</reference>
<dbReference type="VEuPathDB" id="FungiDB:LCOR_01004.1"/>
<feature type="chain" id="PRO_5001652586" evidence="1">
    <location>
        <begin position="21"/>
        <end position="285"/>
    </location>
</feature>
<dbReference type="OrthoDB" id="2395160at2759"/>
<dbReference type="Gene3D" id="2.60.120.200">
    <property type="match status" value="1"/>
</dbReference>
<protein>
    <submittedName>
        <fullName evidence="3">Polysaccharide lyase family 14 protein</fullName>
    </submittedName>
</protein>
<dbReference type="GO" id="GO:0016829">
    <property type="term" value="F:lyase activity"/>
    <property type="evidence" value="ECO:0007669"/>
    <property type="project" value="UniProtKB-KW"/>
</dbReference>
<feature type="signal peptide" evidence="1">
    <location>
        <begin position="1"/>
        <end position="20"/>
    </location>
</feature>
<dbReference type="InterPro" id="IPR048958">
    <property type="entry name" value="Polysacc_lyase_14"/>
</dbReference>